<name>A0A0E0PFW3_ORYRU</name>
<reference evidence="3" key="1">
    <citation type="submission" date="2013-06" db="EMBL/GenBank/DDBJ databases">
        <authorList>
            <person name="Zhao Q."/>
        </authorList>
    </citation>
    <scope>NUCLEOTIDE SEQUENCE</scope>
    <source>
        <strain evidence="3">cv. W1943</strain>
    </source>
</reference>
<evidence type="ECO:0000256" key="1">
    <source>
        <dbReference type="SAM" id="MobiDB-lite"/>
    </source>
</evidence>
<dbReference type="EnsemblPlants" id="ORUFI04G31630.1">
    <property type="protein sequence ID" value="ORUFI04G31630.1"/>
    <property type="gene ID" value="ORUFI04G31630"/>
</dbReference>
<feature type="compositionally biased region" description="Low complexity" evidence="1">
    <location>
        <begin position="20"/>
        <end position="31"/>
    </location>
</feature>
<dbReference type="HOGENOM" id="CLU_699040_0_0_1"/>
<feature type="compositionally biased region" description="Acidic residues" evidence="1">
    <location>
        <begin position="376"/>
        <end position="395"/>
    </location>
</feature>
<feature type="region of interest" description="Disordered" evidence="1">
    <location>
        <begin position="190"/>
        <end position="233"/>
    </location>
</feature>
<accession>A0A0E0PFW3</accession>
<proteinExistence type="predicted"/>
<dbReference type="AlphaFoldDB" id="A0A0E0PFW3"/>
<feature type="region of interest" description="Disordered" evidence="1">
    <location>
        <begin position="373"/>
        <end position="395"/>
    </location>
</feature>
<reference evidence="2" key="2">
    <citation type="submission" date="2015-06" db="UniProtKB">
        <authorList>
            <consortium name="EnsemblPlants"/>
        </authorList>
    </citation>
    <scope>IDENTIFICATION</scope>
</reference>
<protein>
    <submittedName>
        <fullName evidence="2">Uncharacterized protein</fullName>
    </submittedName>
</protein>
<dbReference type="Gramene" id="ORUFI04G31630.1">
    <property type="protein sequence ID" value="ORUFI04G31630.1"/>
    <property type="gene ID" value="ORUFI04G31630"/>
</dbReference>
<dbReference type="eggNOG" id="ENOG502R6QU">
    <property type="taxonomic scope" value="Eukaryota"/>
</dbReference>
<dbReference type="Proteomes" id="UP000008022">
    <property type="component" value="Unassembled WGS sequence"/>
</dbReference>
<organism evidence="2 3">
    <name type="scientific">Oryza rufipogon</name>
    <name type="common">Brownbeard rice</name>
    <name type="synonym">Asian wild rice</name>
    <dbReference type="NCBI Taxonomy" id="4529"/>
    <lineage>
        <taxon>Eukaryota</taxon>
        <taxon>Viridiplantae</taxon>
        <taxon>Streptophyta</taxon>
        <taxon>Embryophyta</taxon>
        <taxon>Tracheophyta</taxon>
        <taxon>Spermatophyta</taxon>
        <taxon>Magnoliopsida</taxon>
        <taxon>Liliopsida</taxon>
        <taxon>Poales</taxon>
        <taxon>Poaceae</taxon>
        <taxon>BOP clade</taxon>
        <taxon>Oryzoideae</taxon>
        <taxon>Oryzeae</taxon>
        <taxon>Oryzinae</taxon>
        <taxon>Oryza</taxon>
    </lineage>
</organism>
<evidence type="ECO:0000313" key="2">
    <source>
        <dbReference type="EnsemblPlants" id="ORUFI04G31630.1"/>
    </source>
</evidence>
<sequence>MRDGERAEVGAAGKKRKEVSASSDSEPAAASGKKTKKEKILPAWRANAIPCEGGEVLRRKKEAVAAGKLWSTPDVPGAMGSHLWDPIEVPAEMLELWLERQKANAEAAAAKKKKRKVLKCRVPNSLVEVMIARPYKCVDHDRSQEELAELTVSHRQGYILRKFIDEKKMNYEQTLIDQYVKQGYAEDEEERPCRSRAAMRDGERAEVGAAGVKRKEASASSDSEPAGKKAKKKILPKWRANAIPCEGGEVLRRKKEAVAASMLWRTPDVPGASDVWDSIEVPAEMLELWLERQKAKAEAAAAKKKRKVFKCRVPNSLVEVMITQPYKCVDHNRSQEELAELAVPHRQIYILRKFIDEKKMNYEQTLIDQYATQGYAEDEEEVTDDDDDEDPATLT</sequence>
<feature type="region of interest" description="Disordered" evidence="1">
    <location>
        <begin position="1"/>
        <end position="37"/>
    </location>
</feature>
<keyword evidence="3" id="KW-1185">Reference proteome</keyword>
<evidence type="ECO:0000313" key="3">
    <source>
        <dbReference type="Proteomes" id="UP000008022"/>
    </source>
</evidence>